<evidence type="ECO:0000256" key="5">
    <source>
        <dbReference type="ARBA" id="ARBA00023242"/>
    </source>
</evidence>
<evidence type="ECO:0000256" key="7">
    <source>
        <dbReference type="SAM" id="MobiDB-lite"/>
    </source>
</evidence>
<dbReference type="Pfam" id="PF16207">
    <property type="entry name" value="RAWUL"/>
    <property type="match status" value="1"/>
</dbReference>
<dbReference type="GO" id="GO:1990841">
    <property type="term" value="F:promoter-specific chromatin binding"/>
    <property type="evidence" value="ECO:0007669"/>
    <property type="project" value="TreeGrafter"/>
</dbReference>
<feature type="compositionally biased region" description="Polar residues" evidence="7">
    <location>
        <begin position="517"/>
        <end position="526"/>
    </location>
</feature>
<feature type="compositionally biased region" description="Basic and acidic residues" evidence="7">
    <location>
        <begin position="656"/>
        <end position="668"/>
    </location>
</feature>
<feature type="compositionally biased region" description="Basic and acidic residues" evidence="7">
    <location>
        <begin position="424"/>
        <end position="441"/>
    </location>
</feature>
<feature type="compositionally biased region" description="Basic and acidic residues" evidence="7">
    <location>
        <begin position="754"/>
        <end position="765"/>
    </location>
</feature>
<feature type="region of interest" description="Disordered" evidence="7">
    <location>
        <begin position="413"/>
        <end position="446"/>
    </location>
</feature>
<feature type="compositionally biased region" description="Polar residues" evidence="7">
    <location>
        <begin position="294"/>
        <end position="306"/>
    </location>
</feature>
<evidence type="ECO:0000313" key="9">
    <source>
        <dbReference type="Proteomes" id="UP000694844"/>
    </source>
</evidence>
<gene>
    <name evidence="10" type="primary">LOC111113039</name>
</gene>
<feature type="domain" description="RING-type" evidence="8">
    <location>
        <begin position="22"/>
        <end position="61"/>
    </location>
</feature>
<evidence type="ECO:0000259" key="8">
    <source>
        <dbReference type="PROSITE" id="PS50089"/>
    </source>
</evidence>
<evidence type="ECO:0000256" key="6">
    <source>
        <dbReference type="PROSITE-ProRule" id="PRU00175"/>
    </source>
</evidence>
<dbReference type="AlphaFoldDB" id="A0A8B8BTQ9"/>
<dbReference type="GO" id="GO:0035102">
    <property type="term" value="C:PRC1 complex"/>
    <property type="evidence" value="ECO:0007669"/>
    <property type="project" value="TreeGrafter"/>
</dbReference>
<keyword evidence="5" id="KW-0539">Nucleus</keyword>
<accession>A0A8B8BTQ9</accession>
<evidence type="ECO:0000256" key="3">
    <source>
        <dbReference type="ARBA" id="ARBA00022771"/>
    </source>
</evidence>
<feature type="compositionally biased region" description="Low complexity" evidence="7">
    <location>
        <begin position="554"/>
        <end position="565"/>
    </location>
</feature>
<dbReference type="Pfam" id="PF13923">
    <property type="entry name" value="zf-C3HC4_2"/>
    <property type="match status" value="1"/>
</dbReference>
<feature type="region of interest" description="Disordered" evidence="7">
    <location>
        <begin position="227"/>
        <end position="390"/>
    </location>
</feature>
<dbReference type="Gene3D" id="3.10.20.90">
    <property type="entry name" value="Phosphatidylinositol 3-kinase Catalytic Subunit, Chain A, domain 1"/>
    <property type="match status" value="1"/>
</dbReference>
<keyword evidence="3 6" id="KW-0863">Zinc-finger</keyword>
<dbReference type="PANTHER" id="PTHR10825:SF72">
    <property type="entry name" value="UBIQUITIN-LIKE DOMAIN-CONTAINING PROTEIN"/>
    <property type="match status" value="1"/>
</dbReference>
<comment type="subcellular location">
    <subcellularLocation>
        <location evidence="1">Nucleus</location>
    </subcellularLocation>
</comment>
<dbReference type="InterPro" id="IPR001841">
    <property type="entry name" value="Znf_RING"/>
</dbReference>
<evidence type="ECO:0000256" key="2">
    <source>
        <dbReference type="ARBA" id="ARBA00022723"/>
    </source>
</evidence>
<dbReference type="PROSITE" id="PS50089">
    <property type="entry name" value="ZF_RING_2"/>
    <property type="match status" value="1"/>
</dbReference>
<organism evidence="9 10">
    <name type="scientific">Crassostrea virginica</name>
    <name type="common">Eastern oyster</name>
    <dbReference type="NCBI Taxonomy" id="6565"/>
    <lineage>
        <taxon>Eukaryota</taxon>
        <taxon>Metazoa</taxon>
        <taxon>Spiralia</taxon>
        <taxon>Lophotrochozoa</taxon>
        <taxon>Mollusca</taxon>
        <taxon>Bivalvia</taxon>
        <taxon>Autobranchia</taxon>
        <taxon>Pteriomorphia</taxon>
        <taxon>Ostreida</taxon>
        <taxon>Ostreoidea</taxon>
        <taxon>Ostreidae</taxon>
        <taxon>Crassostrea</taxon>
    </lineage>
</organism>
<evidence type="ECO:0000256" key="4">
    <source>
        <dbReference type="ARBA" id="ARBA00022833"/>
    </source>
</evidence>
<dbReference type="GeneID" id="111113039"/>
<dbReference type="GO" id="GO:0008270">
    <property type="term" value="F:zinc ion binding"/>
    <property type="evidence" value="ECO:0007669"/>
    <property type="project" value="UniProtKB-KW"/>
</dbReference>
<dbReference type="SMART" id="SM00184">
    <property type="entry name" value="RING"/>
    <property type="match status" value="1"/>
</dbReference>
<feature type="compositionally biased region" description="Basic and acidic residues" evidence="7">
    <location>
        <begin position="332"/>
        <end position="351"/>
    </location>
</feature>
<evidence type="ECO:0000313" key="10">
    <source>
        <dbReference type="RefSeq" id="XP_022306690.1"/>
    </source>
</evidence>
<dbReference type="KEGG" id="cvn:111113039"/>
<dbReference type="GO" id="GO:0000122">
    <property type="term" value="P:negative regulation of transcription by RNA polymerase II"/>
    <property type="evidence" value="ECO:0007669"/>
    <property type="project" value="TreeGrafter"/>
</dbReference>
<feature type="compositionally biased region" description="Basic residues" evidence="7">
    <location>
        <begin position="768"/>
        <end position="777"/>
    </location>
</feature>
<keyword evidence="4" id="KW-0862">Zinc</keyword>
<dbReference type="InterPro" id="IPR013083">
    <property type="entry name" value="Znf_RING/FYVE/PHD"/>
</dbReference>
<feature type="compositionally biased region" description="Polar residues" evidence="7">
    <location>
        <begin position="577"/>
        <end position="591"/>
    </location>
</feature>
<protein>
    <submittedName>
        <fullName evidence="10">Polycomb group protein Psc-like isoform X1</fullName>
    </submittedName>
</protein>
<name>A0A8B8BTQ9_CRAVI</name>
<dbReference type="SUPFAM" id="SSF57850">
    <property type="entry name" value="RING/U-box"/>
    <property type="match status" value="1"/>
</dbReference>
<dbReference type="PROSITE" id="PS00518">
    <property type="entry name" value="ZF_RING_1"/>
    <property type="match status" value="1"/>
</dbReference>
<reference evidence="10" key="1">
    <citation type="submission" date="2025-08" db="UniProtKB">
        <authorList>
            <consortium name="RefSeq"/>
        </authorList>
    </citation>
    <scope>IDENTIFICATION</scope>
    <source>
        <tissue evidence="10">Whole sample</tissue>
    </source>
</reference>
<proteinExistence type="predicted"/>
<feature type="compositionally biased region" description="Basic and acidic residues" evidence="7">
    <location>
        <begin position="504"/>
        <end position="513"/>
    </location>
</feature>
<feature type="region of interest" description="Disordered" evidence="7">
    <location>
        <begin position="649"/>
        <end position="822"/>
    </location>
</feature>
<keyword evidence="2" id="KW-0479">Metal-binding</keyword>
<feature type="compositionally biased region" description="Acidic residues" evidence="7">
    <location>
        <begin position="685"/>
        <end position="695"/>
    </location>
</feature>
<dbReference type="Proteomes" id="UP000694844">
    <property type="component" value="Chromosome 9"/>
</dbReference>
<dbReference type="OrthoDB" id="1305878at2759"/>
<dbReference type="Gene3D" id="3.30.40.10">
    <property type="entry name" value="Zinc/RING finger domain, C3HC4 (zinc finger)"/>
    <property type="match status" value="1"/>
</dbReference>
<dbReference type="InterPro" id="IPR032443">
    <property type="entry name" value="RAWUL"/>
</dbReference>
<dbReference type="PANTHER" id="PTHR10825">
    <property type="entry name" value="RING FINGER DOMAIN-CONTAINING, POLYCOMB GROUP COMPONENT"/>
    <property type="match status" value="1"/>
</dbReference>
<feature type="compositionally biased region" description="Basic and acidic residues" evidence="7">
    <location>
        <begin position="778"/>
        <end position="790"/>
    </location>
</feature>
<feature type="region of interest" description="Disordered" evidence="7">
    <location>
        <begin position="469"/>
        <end position="608"/>
    </location>
</feature>
<sequence>MLDAMMTSARMPVQELNPYLTCVLCGGYLIDATTIIECLHSFCRTCIVHYLHTSNYCPVCECLVHKKNPHQNLRSDKTLQDVVYKLVPDLFTEEMRRRRRYYNQQADESQSKSGRMIFTPDEKISMCLRLCTKSRKVCTGQTEDFEFQDKRYLLCPAQMSVYHLKKFLRLKYCLSDRLEVELFHKDEVLKDEYSLVDVSYITGWTREKVMVLNYAFYENPNKKFKRSTFSGAVSPGNDDSGIEDENSNQDGPGNPAEENHVTTQSSQASKESDSRPPPSDDDTPSGSAPAENPEQMSDDVTNTNNGAEEGMGSDGKQDGVGEFSDVAESEDGGGKSPDDDKAKNDDRSDEKEREDDKEECENSPTAQKKEEMECPLEMDGDVSAPRKNDVKNDIIMESSAARKNDVKDDVIIESSATGESDGVDVIKETNEQKKSRRETFVNKKSTSENIKYEIPENKSIVFRIGEVQSLDKSSNNDKGGKVPSPECSSITIEDDEGALQIVIDDSKSEKSSEDSGLQLSEISPNESECVFSIEGRSPSPTIKIPHPEAIKLTPRGSRPPSGGSSTKLTPHVPGHNGLSSYRPSPKTSTPFHSGHLSPGRKFPRYSESISFNDSGFSQYSSYHDSSTRASSCPQTDFDADEIWTDGVMDLSKPKTKSTDHYREAKSAEVEEEEEEEVEKYTYVADDLEDGDDNMEIDSGYSNENKTPERYSVLSPDQNEVTSTRVDHVTYPVPVELEKPQMFNPRFNVDSSSVWKKEKSLTDSSKKSSSGKHHKRRKSSDGSKHKMDPSKGHSKCTDVCNGHSVAPRPHSAPQKNKQGDKLILNQPRCEKLIISQSRCEKAPNSKLVVKLSKERNSEHYTATMS</sequence>
<feature type="compositionally biased region" description="Acidic residues" evidence="7">
    <location>
        <begin position="352"/>
        <end position="361"/>
    </location>
</feature>
<evidence type="ECO:0000256" key="1">
    <source>
        <dbReference type="ARBA" id="ARBA00004123"/>
    </source>
</evidence>
<feature type="compositionally biased region" description="Polar residues" evidence="7">
    <location>
        <begin position="714"/>
        <end position="723"/>
    </location>
</feature>
<dbReference type="RefSeq" id="XP_022306690.1">
    <property type="nucleotide sequence ID" value="XM_022450982.1"/>
</dbReference>
<dbReference type="InterPro" id="IPR017907">
    <property type="entry name" value="Znf_RING_CS"/>
</dbReference>
<dbReference type="FunFam" id="3.30.40.10:FF:000033">
    <property type="entry name" value="Polycomb group RING finger protein 3"/>
    <property type="match status" value="1"/>
</dbReference>
<keyword evidence="9" id="KW-1185">Reference proteome</keyword>